<keyword evidence="3" id="KW-1185">Reference proteome</keyword>
<feature type="compositionally biased region" description="Polar residues" evidence="1">
    <location>
        <begin position="139"/>
        <end position="159"/>
    </location>
</feature>
<comment type="caution">
    <text evidence="2">The sequence shown here is derived from an EMBL/GenBank/DDBJ whole genome shotgun (WGS) entry which is preliminary data.</text>
</comment>
<organism evidence="2 3">
    <name type="scientific">Cytospora paraplurivora</name>
    <dbReference type="NCBI Taxonomy" id="2898453"/>
    <lineage>
        <taxon>Eukaryota</taxon>
        <taxon>Fungi</taxon>
        <taxon>Dikarya</taxon>
        <taxon>Ascomycota</taxon>
        <taxon>Pezizomycotina</taxon>
        <taxon>Sordariomycetes</taxon>
        <taxon>Sordariomycetidae</taxon>
        <taxon>Diaporthales</taxon>
        <taxon>Cytosporaceae</taxon>
        <taxon>Cytospora</taxon>
    </lineage>
</organism>
<feature type="compositionally biased region" description="Low complexity" evidence="1">
    <location>
        <begin position="160"/>
        <end position="171"/>
    </location>
</feature>
<feature type="region of interest" description="Disordered" evidence="1">
    <location>
        <begin position="1"/>
        <end position="38"/>
    </location>
</feature>
<name>A0AAN9UE13_9PEZI</name>
<feature type="region of interest" description="Disordered" evidence="1">
    <location>
        <begin position="656"/>
        <end position="692"/>
    </location>
</feature>
<accession>A0AAN9UE13</accession>
<protein>
    <submittedName>
        <fullName evidence="2">Uncharacterized protein</fullName>
    </submittedName>
</protein>
<dbReference type="AlphaFoldDB" id="A0AAN9UE13"/>
<dbReference type="EMBL" id="JAJSPL020000007">
    <property type="protein sequence ID" value="KAK7745948.1"/>
    <property type="molecule type" value="Genomic_DNA"/>
</dbReference>
<reference evidence="2 3" key="1">
    <citation type="journal article" date="2023" name="PLoS ONE">
        <title>Cytospora paraplurivora sp. nov. isolated from orchards with fruit tree decline syndrome in Ontario, Canada.</title>
        <authorList>
            <person name="Ilyukhin E."/>
            <person name="Nguyen H.D.T."/>
            <person name="Castle A.J."/>
            <person name="Ellouze W."/>
        </authorList>
    </citation>
    <scope>NUCLEOTIDE SEQUENCE [LARGE SCALE GENOMIC DNA]</scope>
    <source>
        <strain evidence="2 3">FDS-564</strain>
    </source>
</reference>
<feature type="compositionally biased region" description="Gly residues" evidence="1">
    <location>
        <begin position="9"/>
        <end position="19"/>
    </location>
</feature>
<evidence type="ECO:0000313" key="2">
    <source>
        <dbReference type="EMBL" id="KAK7745948.1"/>
    </source>
</evidence>
<feature type="compositionally biased region" description="Acidic residues" evidence="1">
    <location>
        <begin position="680"/>
        <end position="692"/>
    </location>
</feature>
<gene>
    <name evidence="2" type="ORF">SLS53_002668</name>
</gene>
<evidence type="ECO:0000256" key="1">
    <source>
        <dbReference type="SAM" id="MobiDB-lite"/>
    </source>
</evidence>
<evidence type="ECO:0000313" key="3">
    <source>
        <dbReference type="Proteomes" id="UP001320245"/>
    </source>
</evidence>
<feature type="region of interest" description="Disordered" evidence="1">
    <location>
        <begin position="136"/>
        <end position="171"/>
    </location>
</feature>
<sequence>MLTHLPSLGRGGGGVGGSNFGNTRTMSGIGHMSTSRSSSSAAVLMSRGTRPTVPRDPAISAGGETAISLPLVSALTSASPRSAPSPVYCVSPVPTADASEDTSDHRPLSPILLRACREQLLVGEPAYLPGPTRYGYTGSGTQEPLVQLHSPSSGDAATRTTPSHGTAGATGPAHATIAAATSTSTVSAAAVLATAVMCTSGDGPPLPSASSVRMLLNAAAPHMLVGDGIRVVPLPTTRHRLQRIYELRLPTLRDHSHGTHDVLVLILAPPSMLRLLRSEQWIIKSEAVVVKWIRSVLLSGVQRRNRAEVEINRTAVCSSCGSQRQYCRLKVQDELYLKDVDLLRLLPSLIDHDQSSEKLGSAYNILSHSSGLTLSSLSRGLTPMECQHINFQAGRLIRRLSLLQSPSARFGPAIAVLCPAAVTRSWSGGSTEKPGGVDRWSLAFQEFLEGVLRDAEDMAVTIAYQTIRRQFRRLRFYLDAVTVPRLVILDAAHSANIMAERKVAAHDGRSGPSVQPPCIALDLDDEEMGTHGDGDNPTGIRATGLRDWSNCTFGDPLMAAVFSGEPSMEFLTGFIGRSQRPKDDEHHDDSTQDMLTMCGDIVEDPEGAPIRLLLYECYHATVAVVKEFYRPQNGSTERELAARKRLHAVLARLEDVETDPKRRYSRPPGGMSPAKKLRTDEEEEVNDEEGPG</sequence>
<dbReference type="Proteomes" id="UP001320245">
    <property type="component" value="Unassembled WGS sequence"/>
</dbReference>
<proteinExistence type="predicted"/>